<protein>
    <recommendedName>
        <fullName evidence="2">DUF2157 domain-containing protein</fullName>
    </recommendedName>
</protein>
<dbReference type="EMBL" id="MJGC01000099">
    <property type="protein sequence ID" value="OEJ73160.1"/>
    <property type="molecule type" value="Genomic_DNA"/>
</dbReference>
<feature type="transmembrane region" description="Helical" evidence="1">
    <location>
        <begin position="345"/>
        <end position="369"/>
    </location>
</feature>
<feature type="transmembrane region" description="Helical" evidence="1">
    <location>
        <begin position="243"/>
        <end position="261"/>
    </location>
</feature>
<feature type="transmembrane region" description="Helical" evidence="1">
    <location>
        <begin position="139"/>
        <end position="157"/>
    </location>
</feature>
<keyword evidence="1" id="KW-0812">Transmembrane</keyword>
<feature type="transmembrane region" description="Helical" evidence="1">
    <location>
        <begin position="281"/>
        <end position="302"/>
    </location>
</feature>
<feature type="transmembrane region" description="Helical" evidence="1">
    <location>
        <begin position="189"/>
        <end position="210"/>
    </location>
</feature>
<name>A0A1E5QEP8_9CYAN</name>
<proteinExistence type="predicted"/>
<feature type="transmembrane region" description="Helical" evidence="1">
    <location>
        <begin position="217"/>
        <end position="237"/>
    </location>
</feature>
<accession>A0A1E5QEP8</accession>
<dbReference type="OrthoDB" id="416867at2"/>
<dbReference type="STRING" id="1781255.BH720_21695"/>
<feature type="transmembrane region" description="Helical" evidence="1">
    <location>
        <begin position="375"/>
        <end position="395"/>
    </location>
</feature>
<feature type="transmembrane region" description="Helical" evidence="1">
    <location>
        <begin position="164"/>
        <end position="183"/>
    </location>
</feature>
<keyword evidence="1" id="KW-0472">Membrane</keyword>
<dbReference type="Pfam" id="PF09925">
    <property type="entry name" value="DUF2157"/>
    <property type="match status" value="1"/>
</dbReference>
<gene>
    <name evidence="3" type="ORF">BH720_21695</name>
</gene>
<keyword evidence="1" id="KW-1133">Transmembrane helix</keyword>
<dbReference type="InterPro" id="IPR018677">
    <property type="entry name" value="DUF2157"/>
</dbReference>
<feature type="transmembrane region" description="Helical" evidence="1">
    <location>
        <begin position="82"/>
        <end position="101"/>
    </location>
</feature>
<evidence type="ECO:0000256" key="1">
    <source>
        <dbReference type="SAM" id="Phobius"/>
    </source>
</evidence>
<feature type="transmembrane region" description="Helical" evidence="1">
    <location>
        <begin position="113"/>
        <end position="133"/>
    </location>
</feature>
<feature type="transmembrane region" description="Helical" evidence="1">
    <location>
        <begin position="429"/>
        <end position="450"/>
    </location>
</feature>
<evidence type="ECO:0000259" key="2">
    <source>
        <dbReference type="Pfam" id="PF09925"/>
    </source>
</evidence>
<evidence type="ECO:0000313" key="3">
    <source>
        <dbReference type="EMBL" id="OEJ73160.1"/>
    </source>
</evidence>
<feature type="transmembrane region" description="Helical" evidence="1">
    <location>
        <begin position="314"/>
        <end position="333"/>
    </location>
</feature>
<feature type="transmembrane region" description="Helical" evidence="1">
    <location>
        <begin position="48"/>
        <end position="70"/>
    </location>
</feature>
<feature type="transmembrane region" description="Helical" evidence="1">
    <location>
        <begin position="407"/>
        <end position="423"/>
    </location>
</feature>
<feature type="domain" description="DUF2157" evidence="2">
    <location>
        <begin position="16"/>
        <end position="162"/>
    </location>
</feature>
<organism evidence="3">
    <name type="scientific">Desertifilum tharense IPPAS B-1220</name>
    <dbReference type="NCBI Taxonomy" id="1781255"/>
    <lineage>
        <taxon>Bacteria</taxon>
        <taxon>Bacillati</taxon>
        <taxon>Cyanobacteriota</taxon>
        <taxon>Cyanophyceae</taxon>
        <taxon>Desertifilales</taxon>
        <taxon>Desertifilaceae</taxon>
        <taxon>Desertifilum</taxon>
    </lineage>
</organism>
<dbReference type="RefSeq" id="WP_069969301.1">
    <property type="nucleotide sequence ID" value="NZ_CM124774.1"/>
</dbReference>
<sequence length="465" mass="52574">MVSDKFRRQLRQEMKLWLAEGLIDPAFYDQLAERYQLDSLETAASNRFVAVLLGLGGILLGLGAITFVAANWQAWSREVKTLLLLSLFAGVNIAGFYLWRYSQQSWQHRLGQGLLLLGALILGANLGLMSQMFHLSGPVYELFLVWGLGVIAMAYSLQMTSLGVMAILLLLLGYWQGVGELFMPGEFTWLRSLIEHMPLVASLLFIPLAYWCQSRAIFVLGAIALIPAFSLNLSVLQQINLDPGAITAIACTLPPALLWGYDDLLWPRVSSRLFQPLARTLAIFFFSIFFYWCSFHWFWNFFVGFYSAENRLSSASPLIDIGFLSLLTLWKWTQLIRPRWKPKRFWGLELTTAVIAGFILVSGATLLWHLRVEPIPVVATFIFNVQLFLLAAGLIRIGLALGRRDTFWGGMVLLTLQILSRMLEYNTALLFKSLVFVLCGVGVIAAGLWFERYLTHRAPSQEERI</sequence>
<dbReference type="AlphaFoldDB" id="A0A1E5QEP8"/>
<reference evidence="3" key="1">
    <citation type="submission" date="2016-09" db="EMBL/GenBank/DDBJ databases">
        <title>Draft genome of thermotolerant cyanobacterium Desertifilum sp. strain IPPAS B-1220.</title>
        <authorList>
            <person name="Sinetova M.A."/>
            <person name="Bolakhan K."/>
            <person name="Zayadan B.K."/>
            <person name="Mironov K.S."/>
            <person name="Ustinova V."/>
            <person name="Kupriyanova E.V."/>
            <person name="Sidorov R.A."/>
            <person name="Skrypnik A.N."/>
            <person name="Gogoleva N.E."/>
            <person name="Gogolev Y.V."/>
            <person name="Los D.A."/>
        </authorList>
    </citation>
    <scope>NUCLEOTIDE SEQUENCE [LARGE SCALE GENOMIC DNA]</scope>
    <source>
        <strain evidence="3">IPPAS B-1220</strain>
    </source>
</reference>
<comment type="caution">
    <text evidence="3">The sequence shown here is derived from an EMBL/GenBank/DDBJ whole genome shotgun (WGS) entry which is preliminary data.</text>
</comment>